<evidence type="ECO:0000313" key="2">
    <source>
        <dbReference type="EMBL" id="GAA2201638.1"/>
    </source>
</evidence>
<sequence>MPIGGLARTLPEPPAEVREGTPSPHATWDEAATGLAGPITGLWPAPVGPPRRDRGPLNPSAVRRGRVRGIAGV</sequence>
<proteinExistence type="predicted"/>
<evidence type="ECO:0000313" key="3">
    <source>
        <dbReference type="Proteomes" id="UP001501391"/>
    </source>
</evidence>
<gene>
    <name evidence="2" type="ORF">GCM10009787_57440</name>
</gene>
<evidence type="ECO:0000256" key="1">
    <source>
        <dbReference type="SAM" id="MobiDB-lite"/>
    </source>
</evidence>
<name>A0ABN3BXM4_9ACTN</name>
<feature type="region of interest" description="Disordered" evidence="1">
    <location>
        <begin position="1"/>
        <end position="73"/>
    </location>
</feature>
<organism evidence="2 3">
    <name type="scientific">Streptomyces bangladeshensis</name>
    <dbReference type="NCBI Taxonomy" id="295352"/>
    <lineage>
        <taxon>Bacteria</taxon>
        <taxon>Bacillati</taxon>
        <taxon>Actinomycetota</taxon>
        <taxon>Actinomycetes</taxon>
        <taxon>Kitasatosporales</taxon>
        <taxon>Streptomycetaceae</taxon>
        <taxon>Streptomyces</taxon>
    </lineage>
</organism>
<dbReference type="Proteomes" id="UP001501391">
    <property type="component" value="Unassembled WGS sequence"/>
</dbReference>
<keyword evidence="3" id="KW-1185">Reference proteome</keyword>
<accession>A0ABN3BXM4</accession>
<comment type="caution">
    <text evidence="2">The sequence shown here is derived from an EMBL/GenBank/DDBJ whole genome shotgun (WGS) entry which is preliminary data.</text>
</comment>
<protein>
    <submittedName>
        <fullName evidence="2">Uncharacterized protein</fullName>
    </submittedName>
</protein>
<reference evidence="2 3" key="1">
    <citation type="journal article" date="2019" name="Int. J. Syst. Evol. Microbiol.">
        <title>The Global Catalogue of Microorganisms (GCM) 10K type strain sequencing project: providing services to taxonomists for standard genome sequencing and annotation.</title>
        <authorList>
            <consortium name="The Broad Institute Genomics Platform"/>
            <consortium name="The Broad Institute Genome Sequencing Center for Infectious Disease"/>
            <person name="Wu L."/>
            <person name="Ma J."/>
        </authorList>
    </citation>
    <scope>NUCLEOTIDE SEQUENCE [LARGE SCALE GENOMIC DNA]</scope>
    <source>
        <strain evidence="2 3">JCM 14924</strain>
    </source>
</reference>
<dbReference type="EMBL" id="BAAAOQ010000020">
    <property type="protein sequence ID" value="GAA2201638.1"/>
    <property type="molecule type" value="Genomic_DNA"/>
</dbReference>